<name>A0ABZ2AMN4_9TREE</name>
<dbReference type="RefSeq" id="XP_064717977.1">
    <property type="nucleotide sequence ID" value="XM_064861905.1"/>
</dbReference>
<feature type="transmembrane region" description="Helical" evidence="6">
    <location>
        <begin position="420"/>
        <end position="445"/>
    </location>
</feature>
<dbReference type="InterPro" id="IPR036259">
    <property type="entry name" value="MFS_trans_sf"/>
</dbReference>
<proteinExistence type="predicted"/>
<dbReference type="PANTHER" id="PTHR23502:SF134">
    <property type="entry name" value="MAJOR FACILITATOR SUPERFAMILY (MFS) PROFILE DOMAIN-CONTAINING PROTEIN-RELATED"/>
    <property type="match status" value="1"/>
</dbReference>
<dbReference type="EMBL" id="CP143806">
    <property type="protein sequence ID" value="WVO18737.1"/>
    <property type="molecule type" value="Genomic_DNA"/>
</dbReference>
<sequence length="651" mass="71511">MLSEPIMPSALPAEKRPPSTSAPVPDLTACPPPSTICQDQIQKQSAAADPIIPATSSAIPQNSPDFVLQWECECNEKVDLTDEGKGLHNDHYASSTKTIGEKTPPELQNSFLPPGCTWGPELTPELLSALKLNPSHYPPATSSVEASETAPRIIWVSFPPNSPHNPFFFSRGRKLGITAVATCFTLLTSVNVSAYSIGEISMCRDLGISTETAAVGLGIYCFGFAITPMILAPLSEEFGRRWTYVAAVFIFLVFHIMMAAAKNLATMLIARILQGCAGSVGSTLVGGTIADIYIPVQRGLPSAVFALAGISGSGIGPVIYAWVESTPRLEWRWIWWIQSITIGALFPFILLIMCETRESVILRRRAAKLRKEHQSGGTNGKGDHDLFQASNEIRGRFTAWSEMNRIGFWEAMRTSALRPFTFLIVEPVVAFIALWVSIAWGVLYIQIGGLPYVFRNIYAFSTNQVGLVYLSLVIGALIGFLANFAQDAIYRRRVHLDGVEARLYAPMVAGITFAVGCFLFGFTSLPSIYWLVPCIGIVIVIASCLTIYISAFVYLSECYGSYASSAIAAQSFLRNAFGGAFSMFTVKMYIAITPRWTIFTWGVVALILAWVPFIAFYKGTVIRAHSKYSKILMREERERIEREKEILDGMG</sequence>
<feature type="transmembrane region" description="Helical" evidence="6">
    <location>
        <begin position="217"/>
        <end position="235"/>
    </location>
</feature>
<dbReference type="InterPro" id="IPR011701">
    <property type="entry name" value="MFS"/>
</dbReference>
<dbReference type="Pfam" id="PF07690">
    <property type="entry name" value="MFS_1"/>
    <property type="match status" value="1"/>
</dbReference>
<keyword evidence="9" id="KW-1185">Reference proteome</keyword>
<evidence type="ECO:0000256" key="3">
    <source>
        <dbReference type="ARBA" id="ARBA00022989"/>
    </source>
</evidence>
<dbReference type="SUPFAM" id="SSF103473">
    <property type="entry name" value="MFS general substrate transporter"/>
    <property type="match status" value="1"/>
</dbReference>
<evidence type="ECO:0000313" key="9">
    <source>
        <dbReference type="Proteomes" id="UP001432216"/>
    </source>
</evidence>
<evidence type="ECO:0000259" key="7">
    <source>
        <dbReference type="PROSITE" id="PS50850"/>
    </source>
</evidence>
<reference evidence="8 9" key="1">
    <citation type="submission" date="2024-01" db="EMBL/GenBank/DDBJ databases">
        <title>Comparative genomics of Cryptococcus and Kwoniella reveals pathogenesis evolution and contrasting modes of karyotype evolution via chromosome fusion or intercentromeric recombination.</title>
        <authorList>
            <person name="Coelho M.A."/>
            <person name="David-Palma M."/>
            <person name="Shea T."/>
            <person name="Bowers K."/>
            <person name="McGinley-Smith S."/>
            <person name="Mohammad A.W."/>
            <person name="Gnirke A."/>
            <person name="Yurkov A.M."/>
            <person name="Nowrousian M."/>
            <person name="Sun S."/>
            <person name="Cuomo C.A."/>
            <person name="Heitman J."/>
        </authorList>
    </citation>
    <scope>NUCLEOTIDE SEQUENCE [LARGE SCALE GENOMIC DNA]</scope>
    <source>
        <strain evidence="8 9">7685027</strain>
    </source>
</reference>
<dbReference type="GeneID" id="89986783"/>
<dbReference type="Gene3D" id="1.20.1250.20">
    <property type="entry name" value="MFS general substrate transporter like domains"/>
    <property type="match status" value="1"/>
</dbReference>
<dbReference type="PROSITE" id="PS00216">
    <property type="entry name" value="SUGAR_TRANSPORT_1"/>
    <property type="match status" value="1"/>
</dbReference>
<accession>A0ABZ2AMN4</accession>
<keyword evidence="3 6" id="KW-1133">Transmembrane helix</keyword>
<protein>
    <recommendedName>
        <fullName evidence="7">Major facilitator superfamily (MFS) profile domain-containing protein</fullName>
    </recommendedName>
</protein>
<feature type="transmembrane region" description="Helical" evidence="6">
    <location>
        <begin position="335"/>
        <end position="354"/>
    </location>
</feature>
<dbReference type="InterPro" id="IPR005829">
    <property type="entry name" value="Sugar_transporter_CS"/>
</dbReference>
<evidence type="ECO:0000256" key="6">
    <source>
        <dbReference type="SAM" id="Phobius"/>
    </source>
</evidence>
<feature type="transmembrane region" description="Helical" evidence="6">
    <location>
        <begin position="598"/>
        <end position="617"/>
    </location>
</feature>
<feature type="region of interest" description="Disordered" evidence="5">
    <location>
        <begin position="1"/>
        <end position="33"/>
    </location>
</feature>
<feature type="transmembrane region" description="Helical" evidence="6">
    <location>
        <begin position="465"/>
        <end position="482"/>
    </location>
</feature>
<dbReference type="Proteomes" id="UP001432216">
    <property type="component" value="Chromosome 1"/>
</dbReference>
<gene>
    <name evidence="8" type="ORF">IAS62_000007</name>
</gene>
<evidence type="ECO:0000256" key="4">
    <source>
        <dbReference type="ARBA" id="ARBA00023136"/>
    </source>
</evidence>
<comment type="subcellular location">
    <subcellularLocation>
        <location evidence="1">Membrane</location>
        <topology evidence="1">Multi-pass membrane protein</topology>
    </subcellularLocation>
</comment>
<feature type="transmembrane region" description="Helical" evidence="6">
    <location>
        <begin position="303"/>
        <end position="323"/>
    </location>
</feature>
<feature type="transmembrane region" description="Helical" evidence="6">
    <location>
        <begin position="175"/>
        <end position="197"/>
    </location>
</feature>
<feature type="transmembrane region" description="Helical" evidence="6">
    <location>
        <begin position="576"/>
        <end position="592"/>
    </location>
</feature>
<organism evidence="8 9">
    <name type="scientific">Cryptococcus decagattii</name>
    <dbReference type="NCBI Taxonomy" id="1859122"/>
    <lineage>
        <taxon>Eukaryota</taxon>
        <taxon>Fungi</taxon>
        <taxon>Dikarya</taxon>
        <taxon>Basidiomycota</taxon>
        <taxon>Agaricomycotina</taxon>
        <taxon>Tremellomycetes</taxon>
        <taxon>Tremellales</taxon>
        <taxon>Cryptococcaceae</taxon>
        <taxon>Cryptococcus</taxon>
        <taxon>Cryptococcus gattii species complex</taxon>
    </lineage>
</organism>
<dbReference type="InterPro" id="IPR020846">
    <property type="entry name" value="MFS_dom"/>
</dbReference>
<evidence type="ECO:0000256" key="2">
    <source>
        <dbReference type="ARBA" id="ARBA00022692"/>
    </source>
</evidence>
<feature type="domain" description="Major facilitator superfamily (MFS) profile" evidence="7">
    <location>
        <begin position="177"/>
        <end position="627"/>
    </location>
</feature>
<feature type="transmembrane region" description="Helical" evidence="6">
    <location>
        <begin position="242"/>
        <end position="260"/>
    </location>
</feature>
<dbReference type="PROSITE" id="PS50850">
    <property type="entry name" value="MFS"/>
    <property type="match status" value="1"/>
</dbReference>
<dbReference type="PANTHER" id="PTHR23502">
    <property type="entry name" value="MAJOR FACILITATOR SUPERFAMILY"/>
    <property type="match status" value="1"/>
</dbReference>
<evidence type="ECO:0000256" key="5">
    <source>
        <dbReference type="SAM" id="MobiDB-lite"/>
    </source>
</evidence>
<feature type="transmembrane region" description="Helical" evidence="6">
    <location>
        <begin position="503"/>
        <end position="522"/>
    </location>
</feature>
<evidence type="ECO:0000313" key="8">
    <source>
        <dbReference type="EMBL" id="WVO18737.1"/>
    </source>
</evidence>
<keyword evidence="4 6" id="KW-0472">Membrane</keyword>
<feature type="transmembrane region" description="Helical" evidence="6">
    <location>
        <begin position="528"/>
        <end position="555"/>
    </location>
</feature>
<keyword evidence="2 6" id="KW-0812">Transmembrane</keyword>
<evidence type="ECO:0000256" key="1">
    <source>
        <dbReference type="ARBA" id="ARBA00004141"/>
    </source>
</evidence>